<evidence type="ECO:0000256" key="2">
    <source>
        <dbReference type="ARBA" id="ARBA00022692"/>
    </source>
</evidence>
<feature type="transmembrane region" description="Helical" evidence="6">
    <location>
        <begin position="126"/>
        <end position="146"/>
    </location>
</feature>
<keyword evidence="3 6" id="KW-1133">Transmembrane helix</keyword>
<organism evidence="8 9">
    <name type="scientific">Clytia hemisphaerica</name>
    <dbReference type="NCBI Taxonomy" id="252671"/>
    <lineage>
        <taxon>Eukaryota</taxon>
        <taxon>Metazoa</taxon>
        <taxon>Cnidaria</taxon>
        <taxon>Hydrozoa</taxon>
        <taxon>Hydroidolina</taxon>
        <taxon>Leptothecata</taxon>
        <taxon>Obeliida</taxon>
        <taxon>Clytiidae</taxon>
        <taxon>Clytia</taxon>
    </lineage>
</organism>
<feature type="transmembrane region" description="Helical" evidence="6">
    <location>
        <begin position="158"/>
        <end position="177"/>
    </location>
</feature>
<feature type="transmembrane region" description="Helical" evidence="6">
    <location>
        <begin position="183"/>
        <end position="203"/>
    </location>
</feature>
<dbReference type="GO" id="GO:0016020">
    <property type="term" value="C:membrane"/>
    <property type="evidence" value="ECO:0007669"/>
    <property type="project" value="UniProtKB-SubCell"/>
</dbReference>
<evidence type="ECO:0000256" key="1">
    <source>
        <dbReference type="ARBA" id="ARBA00004141"/>
    </source>
</evidence>
<evidence type="ECO:0000256" key="3">
    <source>
        <dbReference type="ARBA" id="ARBA00022989"/>
    </source>
</evidence>
<comment type="subcellular location">
    <subcellularLocation>
        <location evidence="1">Membrane</location>
        <topology evidence="1">Multi-pass membrane protein</topology>
    </subcellularLocation>
</comment>
<dbReference type="AlphaFoldDB" id="A0A7M5XPF0"/>
<dbReference type="InterPro" id="IPR011701">
    <property type="entry name" value="MFS"/>
</dbReference>
<dbReference type="OrthoDB" id="2544694at2759"/>
<feature type="transmembrane region" description="Helical" evidence="6">
    <location>
        <begin position="407"/>
        <end position="425"/>
    </location>
</feature>
<proteinExistence type="predicted"/>
<feature type="transmembrane region" description="Helical" evidence="6">
    <location>
        <begin position="244"/>
        <end position="263"/>
    </location>
</feature>
<evidence type="ECO:0000256" key="6">
    <source>
        <dbReference type="SAM" id="Phobius"/>
    </source>
</evidence>
<feature type="transmembrane region" description="Helical" evidence="6">
    <location>
        <begin position="20"/>
        <end position="41"/>
    </location>
</feature>
<dbReference type="PANTHER" id="PTHR24064">
    <property type="entry name" value="SOLUTE CARRIER FAMILY 22 MEMBER"/>
    <property type="match status" value="1"/>
</dbReference>
<evidence type="ECO:0000259" key="7">
    <source>
        <dbReference type="PROSITE" id="PS50850"/>
    </source>
</evidence>
<feature type="domain" description="Major facilitator superfamily (MFS) profile" evidence="7">
    <location>
        <begin position="24"/>
        <end position="514"/>
    </location>
</feature>
<feature type="transmembrane region" description="Helical" evidence="6">
    <location>
        <begin position="215"/>
        <end position="238"/>
    </location>
</feature>
<dbReference type="GO" id="GO:0022857">
    <property type="term" value="F:transmembrane transporter activity"/>
    <property type="evidence" value="ECO:0007669"/>
    <property type="project" value="InterPro"/>
</dbReference>
<dbReference type="InterPro" id="IPR036259">
    <property type="entry name" value="MFS_trans_sf"/>
</dbReference>
<keyword evidence="9" id="KW-1185">Reference proteome</keyword>
<feature type="transmembrane region" description="Helical" evidence="6">
    <location>
        <begin position="380"/>
        <end position="400"/>
    </location>
</feature>
<feature type="compositionally biased region" description="Basic and acidic residues" evidence="5">
    <location>
        <begin position="539"/>
        <end position="562"/>
    </location>
</feature>
<dbReference type="Pfam" id="PF07690">
    <property type="entry name" value="MFS_1"/>
    <property type="match status" value="1"/>
</dbReference>
<dbReference type="Gene3D" id="1.20.1250.20">
    <property type="entry name" value="MFS general substrate transporter like domains"/>
    <property type="match status" value="1"/>
</dbReference>
<keyword evidence="4 6" id="KW-0472">Membrane</keyword>
<dbReference type="Proteomes" id="UP000594262">
    <property type="component" value="Unplaced"/>
</dbReference>
<feature type="transmembrane region" description="Helical" evidence="6">
    <location>
        <begin position="349"/>
        <end position="368"/>
    </location>
</feature>
<sequence>MVDADAIEDLFASLGNPGRYHILIFFLTNVCNFWCIINYVIVSNMIAITPNHRCDVSSWYLKEFHRTNPNITFEDLQFNSCFVSLKNDTSIGRQIIVCQKWAYDAVDGRYVESLVTKWDLVCDKKYYIMLSTTIFFVGVLIGALSLSHLADRFGRRRVILCSGFSTMIIMTCSIWSTDIYVYTALRFVGGIVLNSIHSSLHVLGLEMAPKHLNVFLSFLFITTFIGTLAVGSLIGWLVMVWWKIQLYLSIVPLVSLIIAYFYLPESFKWLVVHRKKDELLYYVQQAAKFNGVPVPDIKSITEQIDPKENEVSEKAGNHDNLLDKKHGSPEMRRVSFCEMMRNGELRKRLFLGCCLSLTATLSFYISAMNVGRLSSHPYKVMLMSASLDIIPLIFTYHFSLKFGKRRIALVGLAITAIFSICYRIYNHIALVVIGKMFVGLAAGMVFTINVDIYPTVVRNTCNGLSIAFGRFGGILGPQVVLLGVYTTPDNPVLVVGILTLMAAVCLYILPDMRKHNHPNTLQDLKEYRKNRKTAKTNKKNRDKESKELIEPELKPFEESDVV</sequence>
<feature type="region of interest" description="Disordered" evidence="5">
    <location>
        <begin position="526"/>
        <end position="562"/>
    </location>
</feature>
<dbReference type="SUPFAM" id="SSF103473">
    <property type="entry name" value="MFS general substrate transporter"/>
    <property type="match status" value="1"/>
</dbReference>
<evidence type="ECO:0000313" key="9">
    <source>
        <dbReference type="Proteomes" id="UP000594262"/>
    </source>
</evidence>
<feature type="compositionally biased region" description="Basic residues" evidence="5">
    <location>
        <begin position="528"/>
        <end position="538"/>
    </location>
</feature>
<reference evidence="8" key="1">
    <citation type="submission" date="2021-01" db="UniProtKB">
        <authorList>
            <consortium name="EnsemblMetazoa"/>
        </authorList>
    </citation>
    <scope>IDENTIFICATION</scope>
</reference>
<feature type="transmembrane region" description="Helical" evidence="6">
    <location>
        <begin position="491"/>
        <end position="509"/>
    </location>
</feature>
<evidence type="ECO:0000256" key="5">
    <source>
        <dbReference type="SAM" id="MobiDB-lite"/>
    </source>
</evidence>
<accession>A0A7M5XPF0</accession>
<dbReference type="InterPro" id="IPR020846">
    <property type="entry name" value="MFS_dom"/>
</dbReference>
<protein>
    <recommendedName>
        <fullName evidence="7">Major facilitator superfamily (MFS) profile domain-containing protein</fullName>
    </recommendedName>
</protein>
<feature type="transmembrane region" description="Helical" evidence="6">
    <location>
        <begin position="431"/>
        <end position="452"/>
    </location>
</feature>
<evidence type="ECO:0000313" key="8">
    <source>
        <dbReference type="EnsemblMetazoa" id="CLYHEMP025294.2"/>
    </source>
</evidence>
<dbReference type="PROSITE" id="PS50850">
    <property type="entry name" value="MFS"/>
    <property type="match status" value="1"/>
</dbReference>
<keyword evidence="2 6" id="KW-0812">Transmembrane</keyword>
<name>A0A7M5XPF0_9CNID</name>
<dbReference type="EnsemblMetazoa" id="CLYHEMT025294.2">
    <property type="protein sequence ID" value="CLYHEMP025294.2"/>
    <property type="gene ID" value="CLYHEMG025294"/>
</dbReference>
<feature type="transmembrane region" description="Helical" evidence="6">
    <location>
        <begin position="464"/>
        <end position="485"/>
    </location>
</feature>
<evidence type="ECO:0000256" key="4">
    <source>
        <dbReference type="ARBA" id="ARBA00023136"/>
    </source>
</evidence>